<name>A0AAU7DWC7_9MICO</name>
<protein>
    <recommendedName>
        <fullName evidence="2">HTH cro/C1-type domain-containing protein</fullName>
    </recommendedName>
</protein>
<reference evidence="1" key="1">
    <citation type="submission" date="2024-02" db="EMBL/GenBank/DDBJ databases">
        <title>Tomenella chthoni gen. nov. sp. nov., a member of the family Jonesiaceae isolated from bat guano.</title>
        <authorList>
            <person name="Miller S.L."/>
            <person name="King J."/>
            <person name="Sankaranarayanan K."/>
            <person name="Lawson P.A."/>
        </authorList>
    </citation>
    <scope>NUCLEOTIDE SEQUENCE</scope>
    <source>
        <strain evidence="1">BS-20</strain>
    </source>
</reference>
<evidence type="ECO:0008006" key="2">
    <source>
        <dbReference type="Google" id="ProtNLM"/>
    </source>
</evidence>
<evidence type="ECO:0000313" key="1">
    <source>
        <dbReference type="EMBL" id="XBH21585.1"/>
    </source>
</evidence>
<sequence length="69" mass="7681">MAVLVQEAMKQADRSMKWTAVKAGLKVSTFRRKVLGEGEFKVSELAQVARALDVMPMALLPETFKKEAN</sequence>
<organism evidence="1">
    <name type="scientific">Jonesiaceae bacterium BS-20</name>
    <dbReference type="NCBI Taxonomy" id="3120821"/>
    <lineage>
        <taxon>Bacteria</taxon>
        <taxon>Bacillati</taxon>
        <taxon>Actinomycetota</taxon>
        <taxon>Actinomycetes</taxon>
        <taxon>Micrococcales</taxon>
        <taxon>Jonesiaceae</taxon>
    </lineage>
</organism>
<proteinExistence type="predicted"/>
<accession>A0AAU7DWC7</accession>
<gene>
    <name evidence="1" type="ORF">V5R04_15475</name>
</gene>
<dbReference type="AlphaFoldDB" id="A0AAU7DWC7"/>
<dbReference type="EMBL" id="CP146203">
    <property type="protein sequence ID" value="XBH21585.1"/>
    <property type="molecule type" value="Genomic_DNA"/>
</dbReference>